<dbReference type="EMBL" id="DRZC01000054">
    <property type="protein sequence ID" value="HHQ80548.1"/>
    <property type="molecule type" value="Genomic_DNA"/>
</dbReference>
<dbReference type="GO" id="GO:0003977">
    <property type="term" value="F:UDP-N-acetylglucosamine diphosphorylase activity"/>
    <property type="evidence" value="ECO:0007669"/>
    <property type="project" value="UniProtKB-EC"/>
</dbReference>
<dbReference type="PANTHER" id="PTHR43584:SF8">
    <property type="entry name" value="N-ACETYLMURAMATE ALPHA-1-PHOSPHATE URIDYLYLTRANSFERASE"/>
    <property type="match status" value="1"/>
</dbReference>
<gene>
    <name evidence="8" type="ORF">ENM78_03740</name>
</gene>
<keyword evidence="2" id="KW-0548">Nucleotidyltransferase</keyword>
<dbReference type="AlphaFoldDB" id="A0A7J3ZKJ1"/>
<comment type="catalytic activity">
    <reaction evidence="5">
        <text>alpha-D-glucosamine 1-phosphate + acetyl-CoA = N-acetyl-alpha-D-glucosamine 1-phosphate + CoA + H(+)</text>
        <dbReference type="Rhea" id="RHEA:13725"/>
        <dbReference type="ChEBI" id="CHEBI:15378"/>
        <dbReference type="ChEBI" id="CHEBI:57287"/>
        <dbReference type="ChEBI" id="CHEBI:57288"/>
        <dbReference type="ChEBI" id="CHEBI:57776"/>
        <dbReference type="ChEBI" id="CHEBI:58516"/>
        <dbReference type="EC" id="2.3.1.157"/>
    </reaction>
</comment>
<dbReference type="InterPro" id="IPR029044">
    <property type="entry name" value="Nucleotide-diphossugar_trans"/>
</dbReference>
<proteinExistence type="predicted"/>
<dbReference type="PANTHER" id="PTHR43584">
    <property type="entry name" value="NUCLEOTIDYL TRANSFERASE"/>
    <property type="match status" value="1"/>
</dbReference>
<dbReference type="SUPFAM" id="SSF51161">
    <property type="entry name" value="Trimeric LpxA-like enzymes"/>
    <property type="match status" value="1"/>
</dbReference>
<protein>
    <recommendedName>
        <fullName evidence="7">Mannose-1-phosphate guanyltransferase C-terminal domain-containing protein</fullName>
    </recommendedName>
</protein>
<dbReference type="GO" id="GO:0019134">
    <property type="term" value="F:glucosamine-1-phosphate N-acetyltransferase activity"/>
    <property type="evidence" value="ECO:0007669"/>
    <property type="project" value="UniProtKB-EC"/>
</dbReference>
<dbReference type="InterPro" id="IPR011004">
    <property type="entry name" value="Trimer_LpxA-like_sf"/>
</dbReference>
<name>A0A7J3ZKJ1_9CREN</name>
<evidence type="ECO:0000259" key="7">
    <source>
        <dbReference type="Pfam" id="PF25087"/>
    </source>
</evidence>
<feature type="domain" description="Mannose-1-phosphate guanyltransferase C-terminal" evidence="7">
    <location>
        <begin position="263"/>
        <end position="335"/>
    </location>
</feature>
<dbReference type="InterPro" id="IPR056729">
    <property type="entry name" value="GMPPB_C"/>
</dbReference>
<evidence type="ECO:0000256" key="3">
    <source>
        <dbReference type="ARBA" id="ARBA00023268"/>
    </source>
</evidence>
<evidence type="ECO:0000256" key="6">
    <source>
        <dbReference type="ARBA" id="ARBA00048493"/>
    </source>
</evidence>
<dbReference type="Gene3D" id="3.90.550.10">
    <property type="entry name" value="Spore Coat Polysaccharide Biosynthesis Protein SpsA, Chain A"/>
    <property type="match status" value="1"/>
</dbReference>
<dbReference type="SUPFAM" id="SSF53448">
    <property type="entry name" value="Nucleotide-diphospho-sugar transferases"/>
    <property type="match status" value="1"/>
</dbReference>
<keyword evidence="3" id="KW-0511">Multifunctional enzyme</keyword>
<comment type="caution">
    <text evidence="8">The sequence shown here is derived from an EMBL/GenBank/DDBJ whole genome shotgun (WGS) entry which is preliminary data.</text>
</comment>
<reference evidence="8" key="1">
    <citation type="journal article" date="2020" name="mSystems">
        <title>Genome- and Community-Level Interaction Insights into Carbon Utilization and Element Cycling Functions of Hydrothermarchaeota in Hydrothermal Sediment.</title>
        <authorList>
            <person name="Zhou Z."/>
            <person name="Liu Y."/>
            <person name="Xu W."/>
            <person name="Pan J."/>
            <person name="Luo Z.H."/>
            <person name="Li M."/>
        </authorList>
    </citation>
    <scope>NUCLEOTIDE SEQUENCE [LARGE SCALE GENOMIC DNA]</scope>
    <source>
        <strain evidence="8">SpSt-1116</strain>
    </source>
</reference>
<evidence type="ECO:0000256" key="5">
    <source>
        <dbReference type="ARBA" id="ARBA00048247"/>
    </source>
</evidence>
<organism evidence="8">
    <name type="scientific">Fervidicoccus fontis</name>
    <dbReference type="NCBI Taxonomy" id="683846"/>
    <lineage>
        <taxon>Archaea</taxon>
        <taxon>Thermoproteota</taxon>
        <taxon>Thermoprotei</taxon>
        <taxon>Fervidicoccales</taxon>
        <taxon>Fervidicoccaceae</taxon>
        <taxon>Fervidicoccus</taxon>
    </lineage>
</organism>
<comment type="catalytic activity">
    <reaction evidence="6">
        <text>N-acetyl-alpha-D-glucosamine 1-phosphate + UTP + H(+) = UDP-N-acetyl-alpha-D-glucosamine + diphosphate</text>
        <dbReference type="Rhea" id="RHEA:13509"/>
        <dbReference type="ChEBI" id="CHEBI:15378"/>
        <dbReference type="ChEBI" id="CHEBI:33019"/>
        <dbReference type="ChEBI" id="CHEBI:46398"/>
        <dbReference type="ChEBI" id="CHEBI:57705"/>
        <dbReference type="ChEBI" id="CHEBI:57776"/>
        <dbReference type="EC" id="2.7.7.23"/>
    </reaction>
</comment>
<dbReference type="Pfam" id="PF25087">
    <property type="entry name" value="GMPPB_C"/>
    <property type="match status" value="1"/>
</dbReference>
<evidence type="ECO:0000313" key="8">
    <source>
        <dbReference type="EMBL" id="HHQ80548.1"/>
    </source>
</evidence>
<accession>A0A7J3ZKJ1</accession>
<keyword evidence="1" id="KW-0808">Transferase</keyword>
<keyword evidence="4" id="KW-0012">Acyltransferase</keyword>
<dbReference type="InterPro" id="IPR050065">
    <property type="entry name" value="GlmU-like"/>
</dbReference>
<evidence type="ECO:0000256" key="4">
    <source>
        <dbReference type="ARBA" id="ARBA00023315"/>
    </source>
</evidence>
<evidence type="ECO:0000256" key="1">
    <source>
        <dbReference type="ARBA" id="ARBA00022679"/>
    </source>
</evidence>
<evidence type="ECO:0000256" key="2">
    <source>
        <dbReference type="ARBA" id="ARBA00022695"/>
    </source>
</evidence>
<dbReference type="Gene3D" id="2.160.10.10">
    <property type="entry name" value="Hexapeptide repeat proteins"/>
    <property type="match status" value="1"/>
</dbReference>
<sequence>MSKALFFSHPEIENLYPLRERSVPTPLQMLLGRPIGAFVLEGLQSVNPKDVVAAFPQASRIADFLKPTTRVVPVDCNENPATALSRIIDDLIEDFLILQVGSFIASQEIYSSLVTRWNETGASLALLVPHAPGEDVIGVHAIRFEIDLQSKTIEKVEIGGERGLYFTGLMIVDRDFVKLLKERKSILESVALYFSDRSRGFHVWTGSFSSVNSPFNLLEAAKEVLSEVRDTRVHAKAKISPTAVLEGPVIIDEHAVVDHYSVIKGPAYIGRGALVGAHSFVRQYVTIESNAVVGAGSEVKRSYVGPSSFISSHCYITDSVIGDQALIRPFVVTLNYDPQEATRPGMLVKKGSIIGERSIANGGSVLRPRSIVRPGEVYQP</sequence>